<dbReference type="Bgee" id="WBGene00005088">
    <property type="expression patterns" value="Expressed in larva"/>
</dbReference>
<evidence type="ECO:0000313" key="9">
    <source>
        <dbReference type="WormBase" id="Y45F10B.14"/>
    </source>
</evidence>
<reference evidence="7 8" key="1">
    <citation type="journal article" date="1998" name="Science">
        <title>Genome sequence of the nematode C. elegans: a platform for investigating biology.</title>
        <authorList>
            <consortium name="The C. elegans sequencing consortium"/>
            <person name="Sulson J.E."/>
            <person name="Waterston R."/>
        </authorList>
    </citation>
    <scope>NUCLEOTIDE SEQUENCE [LARGE SCALE GENOMIC DNA]</scope>
    <source>
        <strain evidence="7 8">Bristol N2</strain>
    </source>
</reference>
<dbReference type="AGR" id="WB:WBGene00005088"/>
<dbReference type="CTD" id="191800"/>
<feature type="transmembrane region" description="Helical" evidence="6">
    <location>
        <begin position="6"/>
        <end position="31"/>
    </location>
</feature>
<organism evidence="7 8">
    <name type="scientific">Caenorhabditis elegans</name>
    <dbReference type="NCBI Taxonomy" id="6239"/>
    <lineage>
        <taxon>Eukaryota</taxon>
        <taxon>Metazoa</taxon>
        <taxon>Ecdysozoa</taxon>
        <taxon>Nematoda</taxon>
        <taxon>Chromadorea</taxon>
        <taxon>Rhabditida</taxon>
        <taxon>Rhabditina</taxon>
        <taxon>Rhabditomorpha</taxon>
        <taxon>Rhabditoidea</taxon>
        <taxon>Rhabditidae</taxon>
        <taxon>Peloderinae</taxon>
        <taxon>Caenorhabditis</taxon>
    </lineage>
</organism>
<dbReference type="GeneID" id="191800"/>
<sequence length="320" mass="37148">MWLDTLYWSVIGVIDVLAILFNAFLIYLALYRTPKMVRVYTTLIINLAFTDCCSAFLNFFVQQRMIPTAFTIGYISNGFCKYFGYRVCFFSHNLMAHFIVHSNYSLVLSFAYRYYILRKPEPQRKTVLIVLFLTYLPSFLQLILYQFAESEPLAIIALLQPYHPKYNFTGLTVSGVADIRSVYALYKILQMTVMTIPIFSTILYLRKKIIDKLLYRGVNISLNTKSLHSQLLMALTYQALLPTLYSINVVMYVLEQSGIYASPFFENFIMSGLVLIPFFSPFTSFFFFSPYKRIVLRILIRKLNKRQVAMSETGPGSFPI</sequence>
<dbReference type="PANTHER" id="PTHR22945:SF19">
    <property type="entry name" value="SERPENTINE RECEPTOR, CLASS D (DELTA)"/>
    <property type="match status" value="1"/>
</dbReference>
<keyword evidence="8" id="KW-1185">Reference proteome</keyword>
<dbReference type="WormBase" id="Y45F10B.14">
    <property type="protein sequence ID" value="CE24286"/>
    <property type="gene ID" value="WBGene00005088"/>
    <property type="gene designation" value="srd-10"/>
</dbReference>
<dbReference type="PhylomeDB" id="Q9NAH9"/>
<dbReference type="STRING" id="6239.Y45F10B.14.1"/>
<protein>
    <submittedName>
        <fullName evidence="7">Serpentine Receptor, class D (Delta)</fullName>
    </submittedName>
</protein>
<dbReference type="EMBL" id="BX284604">
    <property type="protein sequence ID" value="CAB76733.1"/>
    <property type="molecule type" value="Genomic_DNA"/>
</dbReference>
<dbReference type="InterPro" id="IPR050920">
    <property type="entry name" value="Nematode_rcpt-like_delta"/>
</dbReference>
<proteinExistence type="inferred from homology"/>
<dbReference type="SMR" id="Q9NAH9"/>
<keyword evidence="3 6" id="KW-0812">Transmembrane</keyword>
<evidence type="ECO:0000313" key="8">
    <source>
        <dbReference type="Proteomes" id="UP000001940"/>
    </source>
</evidence>
<feature type="transmembrane region" description="Helical" evidence="6">
    <location>
        <begin position="94"/>
        <end position="115"/>
    </location>
</feature>
<keyword evidence="4 6" id="KW-1133">Transmembrane helix</keyword>
<dbReference type="GO" id="GO:0016020">
    <property type="term" value="C:membrane"/>
    <property type="evidence" value="ECO:0007669"/>
    <property type="project" value="UniProtKB-SubCell"/>
</dbReference>
<dbReference type="HOGENOM" id="CLU_057924_3_0_1"/>
<dbReference type="UCSC" id="Y45F10B.14">
    <property type="organism name" value="c. elegans"/>
</dbReference>
<feature type="transmembrane region" description="Helical" evidence="6">
    <location>
        <begin position="184"/>
        <end position="205"/>
    </location>
</feature>
<dbReference type="PANTHER" id="PTHR22945">
    <property type="entry name" value="SERPENTINE RECEPTOR, CLASS D DELTA"/>
    <property type="match status" value="1"/>
</dbReference>
<dbReference type="RefSeq" id="NP_502614.1">
    <property type="nucleotide sequence ID" value="NM_070213.4"/>
</dbReference>
<dbReference type="KEGG" id="cel:CELE_Y45F10B.14"/>
<dbReference type="SUPFAM" id="SSF81321">
    <property type="entry name" value="Family A G protein-coupled receptor-like"/>
    <property type="match status" value="1"/>
</dbReference>
<keyword evidence="5 6" id="KW-0472">Membrane</keyword>
<name>Q9NAH9_CAEEL</name>
<accession>Q9NAH9</accession>
<comment type="similarity">
    <text evidence="2">Belongs to the nematode receptor-like protein srd family.</text>
</comment>
<evidence type="ECO:0000313" key="7">
    <source>
        <dbReference type="EMBL" id="CAB76733.1"/>
    </source>
</evidence>
<evidence type="ECO:0000256" key="4">
    <source>
        <dbReference type="ARBA" id="ARBA00022989"/>
    </source>
</evidence>
<dbReference type="InterPro" id="IPR019421">
    <property type="entry name" value="7TM_GPCR_serpentine_rcpt_Srd"/>
</dbReference>
<dbReference type="Proteomes" id="UP000001940">
    <property type="component" value="Chromosome IV"/>
</dbReference>
<dbReference type="OrthoDB" id="5803780at2759"/>
<dbReference type="PaxDb" id="6239-Y45F10B.14"/>
<dbReference type="AlphaFoldDB" id="Q9NAH9"/>
<dbReference type="eggNOG" id="ENOG502R1KP">
    <property type="taxonomic scope" value="Eukaryota"/>
</dbReference>
<evidence type="ECO:0000256" key="2">
    <source>
        <dbReference type="ARBA" id="ARBA00009166"/>
    </source>
</evidence>
<comment type="subcellular location">
    <subcellularLocation>
        <location evidence="1">Membrane</location>
        <topology evidence="1">Multi-pass membrane protein</topology>
    </subcellularLocation>
</comment>
<dbReference type="OMA" id="CTISGHY"/>
<feature type="transmembrane region" description="Helical" evidence="6">
    <location>
        <begin position="268"/>
        <end position="288"/>
    </location>
</feature>
<feature type="transmembrane region" description="Helical" evidence="6">
    <location>
        <begin position="43"/>
        <end position="61"/>
    </location>
</feature>
<keyword evidence="7" id="KW-0675">Receptor</keyword>
<evidence type="ECO:0000256" key="3">
    <source>
        <dbReference type="ARBA" id="ARBA00022692"/>
    </source>
</evidence>
<dbReference type="FunCoup" id="Q9NAH9">
    <property type="interactions" value="10"/>
</dbReference>
<dbReference type="Pfam" id="PF10317">
    <property type="entry name" value="7TM_GPCR_Srd"/>
    <property type="match status" value="1"/>
</dbReference>
<evidence type="ECO:0000256" key="1">
    <source>
        <dbReference type="ARBA" id="ARBA00004141"/>
    </source>
</evidence>
<evidence type="ECO:0000256" key="6">
    <source>
        <dbReference type="SAM" id="Phobius"/>
    </source>
</evidence>
<gene>
    <name evidence="7 9" type="primary">srd-10</name>
    <name evidence="7" type="ORF">CELE_Y45F10B.14</name>
    <name evidence="9" type="ORF">Y45F10B.14</name>
</gene>
<feature type="transmembrane region" description="Helical" evidence="6">
    <location>
        <begin position="127"/>
        <end position="148"/>
    </location>
</feature>
<evidence type="ECO:0000256" key="5">
    <source>
        <dbReference type="ARBA" id="ARBA00023136"/>
    </source>
</evidence>
<feature type="transmembrane region" description="Helical" evidence="6">
    <location>
        <begin position="226"/>
        <end position="248"/>
    </location>
</feature>
<dbReference type="InParanoid" id="Q9NAH9"/>
<dbReference type="Gene3D" id="1.20.1070.10">
    <property type="entry name" value="Rhodopsin 7-helix transmembrane proteins"/>
    <property type="match status" value="1"/>
</dbReference>